<feature type="domain" description="Cation/H+ exchanger transmembrane" evidence="12">
    <location>
        <begin position="15"/>
        <end position="408"/>
    </location>
</feature>
<keyword evidence="2 10" id="KW-0813">Transport</keyword>
<keyword evidence="8 10" id="KW-0472">Membrane</keyword>
<evidence type="ECO:0000256" key="9">
    <source>
        <dbReference type="ARBA" id="ARBA00023201"/>
    </source>
</evidence>
<keyword evidence="7 10" id="KW-0406">Ion transport</keyword>
<feature type="transmembrane region" description="Helical" evidence="10">
    <location>
        <begin position="6"/>
        <end position="24"/>
    </location>
</feature>
<proteinExistence type="inferred from homology"/>
<comment type="subcellular location">
    <subcellularLocation>
        <location evidence="1 10">Cell membrane</location>
        <topology evidence="1 10">Multi-pass membrane protein</topology>
    </subcellularLocation>
</comment>
<feature type="transmembrane region" description="Helical" evidence="10">
    <location>
        <begin position="29"/>
        <end position="47"/>
    </location>
</feature>
<dbReference type="Proteomes" id="UP001597145">
    <property type="component" value="Unassembled WGS sequence"/>
</dbReference>
<accession>A0ABW4FTJ2</accession>
<evidence type="ECO:0000256" key="6">
    <source>
        <dbReference type="ARBA" id="ARBA00023053"/>
    </source>
</evidence>
<feature type="transmembrane region" description="Helical" evidence="10">
    <location>
        <begin position="349"/>
        <end position="369"/>
    </location>
</feature>
<evidence type="ECO:0000256" key="3">
    <source>
        <dbReference type="ARBA" id="ARBA00022475"/>
    </source>
</evidence>
<feature type="transmembrane region" description="Helical" evidence="10">
    <location>
        <begin position="85"/>
        <end position="108"/>
    </location>
</feature>
<dbReference type="EMBL" id="JBHUCP010000026">
    <property type="protein sequence ID" value="MFD1533824.1"/>
    <property type="molecule type" value="Genomic_DNA"/>
</dbReference>
<keyword evidence="6 10" id="KW-0915">Sodium</keyword>
<feature type="transmembrane region" description="Helical" evidence="10">
    <location>
        <begin position="184"/>
        <end position="203"/>
    </location>
</feature>
<feature type="transmembrane region" description="Helical" evidence="10">
    <location>
        <begin position="155"/>
        <end position="178"/>
    </location>
</feature>
<evidence type="ECO:0000256" key="11">
    <source>
        <dbReference type="SAM" id="MobiDB-lite"/>
    </source>
</evidence>
<feature type="transmembrane region" description="Helical" evidence="10">
    <location>
        <begin position="265"/>
        <end position="286"/>
    </location>
</feature>
<sequence>MENPHGLQVLVSVLAAVLVLTWLARRMRVAPPVVLLLGGVLLAFLPWMGAVLLSPGVVLLLFLPALLFPEALSTSLREIRANLRMVLLSSILLVLATAAAVAMVGRALGLSWPVAWVLGAVVAPTDATALATVADQMPRRMLTSLRAESVINDGVALVLFAVAVAVATGAQAVSWGNALGSLTISYLGGTVVGLVVAGLAFLARRSSHERLPENGIYVLTPFVAFLLAEQIQASGVLAVLVCGLALSHVGPHLGCGRSRLQTDGFWQLTTFLLNGALFVLVGLQLPDALHDLALSSYSMGQGLRDALLVSAAVIGTRLVWFYTVPYLVRALDRRPQQRARRIGARHRVPLAWAGFRGGVTLAAALAVPTTMDNGSPFPGRGLIVVVAFGVILVTLLVQGLTLPAVLRWARLPDDGAEAREQRLAERTAAAAGLAALPPTAARLGVPPAVADRVHADHEEHMHTLADPGTAGHDTAAAGSNARHHHHDHRLRRALLPHQRAAIIRLRNSGLIDNVVLQRELARLDAEELSLSPSSTAEAEWEAPRQAFSWRVAGDRPGRRSRQWRQRVHETFGHNFWPRKGG</sequence>
<dbReference type="Pfam" id="PF00999">
    <property type="entry name" value="Na_H_Exchanger"/>
    <property type="match status" value="1"/>
</dbReference>
<dbReference type="PANTHER" id="PTHR10110:SF86">
    <property type="entry name" value="SODIUM_HYDROGEN EXCHANGER 7"/>
    <property type="match status" value="1"/>
</dbReference>
<comment type="function">
    <text evidence="10">Na(+)/H(+) antiporter that extrudes sodium in exchange for external protons.</text>
</comment>
<dbReference type="Gene3D" id="1.20.1530.20">
    <property type="match status" value="1"/>
</dbReference>
<keyword evidence="5 10" id="KW-1133">Transmembrane helix</keyword>
<keyword evidence="10" id="KW-0050">Antiport</keyword>
<evidence type="ECO:0000256" key="5">
    <source>
        <dbReference type="ARBA" id="ARBA00022989"/>
    </source>
</evidence>
<evidence type="ECO:0000256" key="1">
    <source>
        <dbReference type="ARBA" id="ARBA00004651"/>
    </source>
</evidence>
<organism evidence="13 14">
    <name type="scientific">Pseudonocardia aurantiaca</name>
    <dbReference type="NCBI Taxonomy" id="75290"/>
    <lineage>
        <taxon>Bacteria</taxon>
        <taxon>Bacillati</taxon>
        <taxon>Actinomycetota</taxon>
        <taxon>Actinomycetes</taxon>
        <taxon>Pseudonocardiales</taxon>
        <taxon>Pseudonocardiaceae</taxon>
        <taxon>Pseudonocardia</taxon>
    </lineage>
</organism>
<reference evidence="14" key="1">
    <citation type="journal article" date="2019" name="Int. J. Syst. Evol. Microbiol.">
        <title>The Global Catalogue of Microorganisms (GCM) 10K type strain sequencing project: providing services to taxonomists for standard genome sequencing and annotation.</title>
        <authorList>
            <consortium name="The Broad Institute Genomics Platform"/>
            <consortium name="The Broad Institute Genome Sequencing Center for Infectious Disease"/>
            <person name="Wu L."/>
            <person name="Ma J."/>
        </authorList>
    </citation>
    <scope>NUCLEOTIDE SEQUENCE [LARGE SCALE GENOMIC DNA]</scope>
    <source>
        <strain evidence="14">JCM 12165</strain>
    </source>
</reference>
<keyword evidence="4 10" id="KW-0812">Transmembrane</keyword>
<dbReference type="InterPro" id="IPR038770">
    <property type="entry name" value="Na+/solute_symporter_sf"/>
</dbReference>
<feature type="transmembrane region" description="Helical" evidence="10">
    <location>
        <begin position="53"/>
        <end position="73"/>
    </location>
</feature>
<evidence type="ECO:0000256" key="2">
    <source>
        <dbReference type="ARBA" id="ARBA00022448"/>
    </source>
</evidence>
<keyword evidence="14" id="KW-1185">Reference proteome</keyword>
<dbReference type="InterPro" id="IPR018422">
    <property type="entry name" value="Cation/H_exchanger_CPA1"/>
</dbReference>
<keyword evidence="9 10" id="KW-0739">Sodium transport</keyword>
<feature type="transmembrane region" description="Helical" evidence="10">
    <location>
        <begin position="381"/>
        <end position="402"/>
    </location>
</feature>
<evidence type="ECO:0000256" key="10">
    <source>
        <dbReference type="RuleBase" id="RU366002"/>
    </source>
</evidence>
<evidence type="ECO:0000256" key="7">
    <source>
        <dbReference type="ARBA" id="ARBA00023065"/>
    </source>
</evidence>
<dbReference type="NCBIfam" id="TIGR00831">
    <property type="entry name" value="a_cpa1"/>
    <property type="match status" value="1"/>
</dbReference>
<evidence type="ECO:0000256" key="8">
    <source>
        <dbReference type="ARBA" id="ARBA00023136"/>
    </source>
</evidence>
<evidence type="ECO:0000256" key="4">
    <source>
        <dbReference type="ARBA" id="ARBA00022692"/>
    </source>
</evidence>
<comment type="similarity">
    <text evidence="10">Belongs to the monovalent cation:proton antiporter 1 (CPA1) transporter (TC 2.A.36) family.</text>
</comment>
<protein>
    <submittedName>
        <fullName evidence="13">Na+/H+ antiporter</fullName>
    </submittedName>
</protein>
<gene>
    <name evidence="13" type="ORF">ACFSCY_30855</name>
</gene>
<comment type="caution">
    <text evidence="13">The sequence shown here is derived from an EMBL/GenBank/DDBJ whole genome shotgun (WGS) entry which is preliminary data.</text>
</comment>
<evidence type="ECO:0000313" key="14">
    <source>
        <dbReference type="Proteomes" id="UP001597145"/>
    </source>
</evidence>
<dbReference type="PANTHER" id="PTHR10110">
    <property type="entry name" value="SODIUM/HYDROGEN EXCHANGER"/>
    <property type="match status" value="1"/>
</dbReference>
<keyword evidence="3 10" id="KW-1003">Cell membrane</keyword>
<evidence type="ECO:0000313" key="13">
    <source>
        <dbReference type="EMBL" id="MFD1533824.1"/>
    </source>
</evidence>
<feature type="transmembrane region" description="Helical" evidence="10">
    <location>
        <begin position="306"/>
        <end position="328"/>
    </location>
</feature>
<dbReference type="InterPro" id="IPR004705">
    <property type="entry name" value="Cation/H_exchanger_CPA1_bac"/>
</dbReference>
<dbReference type="InterPro" id="IPR006153">
    <property type="entry name" value="Cation/H_exchanger_TM"/>
</dbReference>
<feature type="region of interest" description="Disordered" evidence="11">
    <location>
        <begin position="463"/>
        <end position="489"/>
    </location>
</feature>
<name>A0ABW4FTJ2_9PSEU</name>
<evidence type="ECO:0000259" key="12">
    <source>
        <dbReference type="Pfam" id="PF00999"/>
    </source>
</evidence>
<feature type="transmembrane region" description="Helical" evidence="10">
    <location>
        <begin position="114"/>
        <end position="134"/>
    </location>
</feature>
<dbReference type="RefSeq" id="WP_343977548.1">
    <property type="nucleotide sequence ID" value="NZ_BAAAJG010000009.1"/>
</dbReference>